<keyword evidence="1" id="KW-0472">Membrane</keyword>
<name>A0ABX0IJI8_9ACTN</name>
<gene>
    <name evidence="2" type="ORF">GMI68_08275</name>
</gene>
<sequence>MGGNTKNAQENAASSKKLRTRDLIYAGAFGAIYLVVMLIIVMASGMIPVLYLAVPLTVGAVCGTIYEMCVLKVRKFGAALILGILFALVACTSEGFVSIVPAIAAAVLAELIIFLGKYKSKFMYLLSFIVFNLNMACPFIGLQVARDEFLAKCVEFYGQDYANQLAALAPDWIVLVEIGLAIAGGIIGAFIASKLIKKHFQTAGVM</sequence>
<evidence type="ECO:0000313" key="2">
    <source>
        <dbReference type="EMBL" id="NHM14753.1"/>
    </source>
</evidence>
<keyword evidence="1" id="KW-0812">Transmembrane</keyword>
<keyword evidence="3" id="KW-1185">Reference proteome</keyword>
<accession>A0ABX0IJI8</accession>
<feature type="transmembrane region" description="Helical" evidence="1">
    <location>
        <begin position="122"/>
        <end position="142"/>
    </location>
</feature>
<feature type="transmembrane region" description="Helical" evidence="1">
    <location>
        <begin position="49"/>
        <end position="66"/>
    </location>
</feature>
<dbReference type="NCBIfam" id="TIGR02185">
    <property type="entry name" value="Trep_Strep"/>
    <property type="match status" value="1"/>
</dbReference>
<dbReference type="InterPro" id="IPR011733">
    <property type="entry name" value="CHP02185_IM"/>
</dbReference>
<dbReference type="EMBL" id="WPCR01000011">
    <property type="protein sequence ID" value="NHM14753.1"/>
    <property type="molecule type" value="Genomic_DNA"/>
</dbReference>
<evidence type="ECO:0000313" key="3">
    <source>
        <dbReference type="Proteomes" id="UP000636394"/>
    </source>
</evidence>
<organism evidence="2 3">
    <name type="scientific">Xiamenia xianingshaonis</name>
    <dbReference type="NCBI Taxonomy" id="2682776"/>
    <lineage>
        <taxon>Bacteria</taxon>
        <taxon>Bacillati</taxon>
        <taxon>Actinomycetota</taxon>
        <taxon>Coriobacteriia</taxon>
        <taxon>Eggerthellales</taxon>
        <taxon>Eggerthellaceae</taxon>
        <taxon>Xiamenia</taxon>
    </lineage>
</organism>
<dbReference type="Pfam" id="PF09605">
    <property type="entry name" value="Trep_Strep"/>
    <property type="match status" value="1"/>
</dbReference>
<evidence type="ECO:0000256" key="1">
    <source>
        <dbReference type="SAM" id="Phobius"/>
    </source>
</evidence>
<feature type="transmembrane region" description="Helical" evidence="1">
    <location>
        <begin position="73"/>
        <end position="90"/>
    </location>
</feature>
<feature type="transmembrane region" description="Helical" evidence="1">
    <location>
        <begin position="23"/>
        <end position="43"/>
    </location>
</feature>
<feature type="transmembrane region" description="Helical" evidence="1">
    <location>
        <begin position="96"/>
        <end position="115"/>
    </location>
</feature>
<proteinExistence type="predicted"/>
<dbReference type="Proteomes" id="UP000636394">
    <property type="component" value="Unassembled WGS sequence"/>
</dbReference>
<protein>
    <submittedName>
        <fullName evidence="2">MptD family putative ECF transporter S component</fullName>
    </submittedName>
</protein>
<comment type="caution">
    <text evidence="2">The sequence shown here is derived from an EMBL/GenBank/DDBJ whole genome shotgun (WGS) entry which is preliminary data.</text>
</comment>
<feature type="transmembrane region" description="Helical" evidence="1">
    <location>
        <begin position="172"/>
        <end position="192"/>
    </location>
</feature>
<keyword evidence="1" id="KW-1133">Transmembrane helix</keyword>
<reference evidence="2 3" key="1">
    <citation type="submission" date="2019-11" db="EMBL/GenBank/DDBJ databases">
        <title>Eggerthellaceae novel genus isolated from the rectal contents of marmort.</title>
        <authorList>
            <person name="Zhang G."/>
        </authorList>
    </citation>
    <scope>NUCLEOTIDE SEQUENCE [LARGE SCALE GENOMIC DNA]</scope>
    <source>
        <strain evidence="3">zg-886</strain>
    </source>
</reference>